<name>A0ABP1QB14_9HEXA</name>
<keyword evidence="3" id="KW-1185">Reference proteome</keyword>
<feature type="chain" id="PRO_5046301634" evidence="1">
    <location>
        <begin position="22"/>
        <end position="250"/>
    </location>
</feature>
<feature type="signal peptide" evidence="1">
    <location>
        <begin position="1"/>
        <end position="21"/>
    </location>
</feature>
<dbReference type="Proteomes" id="UP001642540">
    <property type="component" value="Unassembled WGS sequence"/>
</dbReference>
<accession>A0ABP1QB14</accession>
<dbReference type="InterPro" id="IPR038602">
    <property type="entry name" value="Mite_allergen_7_sf"/>
</dbReference>
<proteinExistence type="predicted"/>
<organism evidence="2 3">
    <name type="scientific">Orchesella dallaii</name>
    <dbReference type="NCBI Taxonomy" id="48710"/>
    <lineage>
        <taxon>Eukaryota</taxon>
        <taxon>Metazoa</taxon>
        <taxon>Ecdysozoa</taxon>
        <taxon>Arthropoda</taxon>
        <taxon>Hexapoda</taxon>
        <taxon>Collembola</taxon>
        <taxon>Entomobryomorpha</taxon>
        <taxon>Entomobryoidea</taxon>
        <taxon>Orchesellidae</taxon>
        <taxon>Orchesellinae</taxon>
        <taxon>Orchesella</taxon>
    </lineage>
</organism>
<dbReference type="EMBL" id="CAXLJM020000024">
    <property type="protein sequence ID" value="CAL8091477.1"/>
    <property type="molecule type" value="Genomic_DNA"/>
</dbReference>
<comment type="caution">
    <text evidence="2">The sequence shown here is derived from an EMBL/GenBank/DDBJ whole genome shotgun (WGS) entry which is preliminary data.</text>
</comment>
<evidence type="ECO:0000313" key="2">
    <source>
        <dbReference type="EMBL" id="CAL8091477.1"/>
    </source>
</evidence>
<dbReference type="InterPro" id="IPR020234">
    <property type="entry name" value="Mite_allergen_group-7"/>
</dbReference>
<sequence>MKYTFCVVSALVLALARTGVSNPLGEILKDIKITNYETQNQIMADASNYMDQVLANLREQLQFFGFNSVALPDQEVGFNRTIGGIVWHGEASLYNGSLKNMDTIHRTGAAEITIEGNGDILIAAEAGVNYGQLDYDMSVKFMDLGPHVVVAGKLSKVRVLIQLRIPSTLNVTMEKFDIKDTGFLTVDIKGLGAILNFLVEIITVFLGNLIKGIVAWILEGVIKDIINDIISQILFPPTLFSAIRYAFMGV</sequence>
<keyword evidence="1" id="KW-0732">Signal</keyword>
<gene>
    <name evidence="2" type="ORF">ODALV1_LOCUS7945</name>
</gene>
<dbReference type="Pfam" id="PF16984">
    <property type="entry name" value="Grp7_allergen"/>
    <property type="match status" value="1"/>
</dbReference>
<reference evidence="2 3" key="1">
    <citation type="submission" date="2024-08" db="EMBL/GenBank/DDBJ databases">
        <authorList>
            <person name="Cucini C."/>
            <person name="Frati F."/>
        </authorList>
    </citation>
    <scope>NUCLEOTIDE SEQUENCE [LARGE SCALE GENOMIC DNA]</scope>
</reference>
<protein>
    <submittedName>
        <fullName evidence="2">Uncharacterized protein</fullName>
    </submittedName>
</protein>
<evidence type="ECO:0000313" key="3">
    <source>
        <dbReference type="Proteomes" id="UP001642540"/>
    </source>
</evidence>
<evidence type="ECO:0000256" key="1">
    <source>
        <dbReference type="SAM" id="SignalP"/>
    </source>
</evidence>
<dbReference type="Gene3D" id="3.15.10.50">
    <property type="match status" value="1"/>
</dbReference>